<reference evidence="4" key="1">
    <citation type="submission" date="2018-05" db="EMBL/GenBank/DDBJ databases">
        <title>Pedobacter paludis sp. nov., isolated from wetland soil.</title>
        <authorList>
            <person name="Zhang Y."/>
        </authorList>
    </citation>
    <scope>NUCLEOTIDE SEQUENCE [LARGE SCALE GENOMIC DNA]</scope>
    <source>
        <strain evidence="4">R-8</strain>
    </source>
</reference>
<dbReference type="PANTHER" id="PTHR32387">
    <property type="entry name" value="WU:FJ29H11"/>
    <property type="match status" value="1"/>
</dbReference>
<name>A0A317F3A2_9SPHI</name>
<dbReference type="InterPro" id="IPR052957">
    <property type="entry name" value="Auxin_embryo_med"/>
</dbReference>
<comment type="caution">
    <text evidence="3">The sequence shown here is derived from an EMBL/GenBank/DDBJ whole genome shotgun (WGS) entry which is preliminary data.</text>
</comment>
<dbReference type="EMBL" id="QGNY01000001">
    <property type="protein sequence ID" value="PWS33315.1"/>
    <property type="molecule type" value="Genomic_DNA"/>
</dbReference>
<accession>A0A317F3A2</accession>
<dbReference type="Pfam" id="PF25794">
    <property type="entry name" value="SACS"/>
    <property type="match status" value="1"/>
</dbReference>
<feature type="domain" description="Sacsin/Nov" evidence="2">
    <location>
        <begin position="35"/>
        <end position="231"/>
    </location>
</feature>
<evidence type="ECO:0000313" key="3">
    <source>
        <dbReference type="EMBL" id="PWS33315.1"/>
    </source>
</evidence>
<dbReference type="OrthoDB" id="9785181at2"/>
<dbReference type="InterPro" id="IPR024975">
    <property type="entry name" value="NOV_C"/>
</dbReference>
<gene>
    <name evidence="3" type="ORF">DF947_01430</name>
</gene>
<evidence type="ECO:0000313" key="4">
    <source>
        <dbReference type="Proteomes" id="UP000245391"/>
    </source>
</evidence>
<dbReference type="NCBIfam" id="NF047352">
    <property type="entry name" value="P_loop_sacsin"/>
    <property type="match status" value="1"/>
</dbReference>
<dbReference type="Pfam" id="PF13020">
    <property type="entry name" value="NOV_C"/>
    <property type="match status" value="1"/>
</dbReference>
<dbReference type="Gene3D" id="3.30.565.10">
    <property type="entry name" value="Histidine kinase-like ATPase, C-terminal domain"/>
    <property type="match status" value="1"/>
</dbReference>
<dbReference type="SUPFAM" id="SSF55874">
    <property type="entry name" value="ATPase domain of HSP90 chaperone/DNA topoisomerase II/histidine kinase"/>
    <property type="match status" value="1"/>
</dbReference>
<dbReference type="InterPro" id="IPR058210">
    <property type="entry name" value="SACS/Nov_dom"/>
</dbReference>
<protein>
    <submittedName>
        <fullName evidence="3">Uncharacterized protein</fullName>
    </submittedName>
</protein>
<evidence type="ECO:0000259" key="2">
    <source>
        <dbReference type="Pfam" id="PF25794"/>
    </source>
</evidence>
<organism evidence="3 4">
    <name type="scientific">Pedobacter paludis</name>
    <dbReference type="NCBI Taxonomy" id="2203212"/>
    <lineage>
        <taxon>Bacteria</taxon>
        <taxon>Pseudomonadati</taxon>
        <taxon>Bacteroidota</taxon>
        <taxon>Sphingobacteriia</taxon>
        <taxon>Sphingobacteriales</taxon>
        <taxon>Sphingobacteriaceae</taxon>
        <taxon>Pedobacter</taxon>
    </lineage>
</organism>
<dbReference type="RefSeq" id="WP_109927902.1">
    <property type="nucleotide sequence ID" value="NZ_QGNY01000001.1"/>
</dbReference>
<dbReference type="InterPro" id="IPR036890">
    <property type="entry name" value="HATPase_C_sf"/>
</dbReference>
<dbReference type="PANTHER" id="PTHR32387:SF0">
    <property type="entry name" value="PROTEIN NO VEIN"/>
    <property type="match status" value="1"/>
</dbReference>
<keyword evidence="4" id="KW-1185">Reference proteome</keyword>
<proteinExistence type="predicted"/>
<evidence type="ECO:0000259" key="1">
    <source>
        <dbReference type="Pfam" id="PF13020"/>
    </source>
</evidence>
<feature type="domain" description="Protein NO VEIN C-terminal" evidence="1">
    <location>
        <begin position="1382"/>
        <end position="1462"/>
    </location>
</feature>
<sequence>MTQNFKQDILELIKISRETYALMPSRITADYDNEKGLISAYNGRQILELLQNADDAGATQVEINLDTDLHQITISNTGEAFSKDGVQSLMLAGASKKTKKSFIGNKGLGFRSILNWAKMVEVITNGCTLRFSPEIAARHYHELPLTTAQWTELRTGWKYRETTIPFAILAIPEIADSSESEDKWATSIRITYDGAYLQDIKEQLEVIQSECLLFLNHIEKLHIKGCESGEKLFVKQKQEGERFDQITINERSWNIYKDEGKYEDEKQQGDQNEDEYYSIKVAVNEQLSDDIGILFSFFPTLVSFPLPCVVHATFELDPSRNAIVKSTKNTLLLDKLKDLLISIAEDMTSGVHKWNPYRLLSPMNENSDNPEVKTFYQALKSARDRSRIFPTIDGKMRLLNQTRFYGNQFTQFIQRIGLDHFPELLLPFDDKVSSALFSAQKYTDAEFARGINALGKNLNISDRATLIGMLCAYEFSNHKQQYRLLVDSDGTPISTEHTCYTPILADGAVFELPDFLEIYFMDTQLYHLLSEHFSKRGLPATPRELQNEVKQVVNLQPYDSNQITERIISRANSLMQYRTREEKKEIVLEMVRALWSNFSTSPKSGKYGQPVPLLNKAQTVTASSTLLFSSGYPKGTLVWDVYADHLAEHYYLAPLSDYQLKPFGDGELNINLVQDFFSWMGVNDLSITEPIETEFSSGDNYYRQVEANRDDFQSGSKLKIKDIQIKGFDALQRNLTLEQLLLWAIKCDRVQQSLRSSAQETIATKNNKSVYLQGLRSYIHNQFTESGKLKDYIIETYGIPSVNPNPLDYKHALFTTYGLSKPEIDATLIKLGAVERFEDLKAEKVFQLLSSSKSNDKEGKYAQRLYKLALKWYDDFKGELPGRPYISYFAKKGTQEGYDLGKVYYSDNQALPKHILKDFAILDLPKRSGEDKVAKMFNISNFKDIPLSILPETLVYHPLEQRFQVYWQQIRDMILAYRIEKLNATNDKKTAAGLIRQFKINLISSGRFDFNGQEVELETNNMINIGNQFYLKTDDNHSELARLKQNPEFCDAFAESLCILFKVTEQKNEFRRLFKNDIADSRHLIHQDLGSTTWAEAKSLLGISDFEQQFWHKIFSLKSIVVEENLLELGVNSELLATLFEGEGFGYLPGMLDNLADQKTYEFLQFLGSKLDLNIQDILTQLDSGTGFRKLHLDRVENQLKDLRHTVVKAIWQKLSIASMQEKMQYKNLIQRYNSLKESLVPALVQYDYAFDFPLSHLVEEFILRFYTIENLNDIASLEPVNLYPELYEQYGRNLPDEIHSLFYFPDMEENILKMAPQKEIVDEDILKDADPQEYDLEILQGSDFSAGSFYNGNGSHQGGGRSWLADPNSDAAKRNAGLRSEQIVFDHLVKKYGKDYVHWRSGNSHIIDRDDSLHYDIEYRNSDKEWKMLEVKTMSGNTFIISRKEVEKGCASWQKYELALVGQGRITLVENFFENADPLHFIGSENYSVTPKDYYVSINRKQQASTSEATSANEQI</sequence>
<dbReference type="Proteomes" id="UP000245391">
    <property type="component" value="Unassembled WGS sequence"/>
</dbReference>